<evidence type="ECO:0000313" key="3">
    <source>
        <dbReference type="RefSeq" id="XP_022356050.1"/>
    </source>
</evidence>
<dbReference type="GO" id="GO:0036297">
    <property type="term" value="P:interstrand cross-link repair"/>
    <property type="evidence" value="ECO:0007669"/>
    <property type="project" value="InterPro"/>
</dbReference>
<keyword evidence="2" id="KW-1185">Reference proteome</keyword>
<dbReference type="PANTHER" id="PTHR15254">
    <property type="entry name" value="FANCONI ANEMIA GROUP G PROTEIN FAMILY MEMBER"/>
    <property type="match status" value="1"/>
</dbReference>
<reference evidence="3" key="1">
    <citation type="submission" date="2025-08" db="UniProtKB">
        <authorList>
            <consortium name="RefSeq"/>
        </authorList>
    </citation>
    <scope>IDENTIFICATION</scope>
    <source>
        <tissue evidence="3">Blood</tissue>
    </source>
</reference>
<dbReference type="InterPro" id="IPR039684">
    <property type="entry name" value="FANCG"/>
</dbReference>
<dbReference type="AlphaFoldDB" id="A0A2Y9JE40"/>
<protein>
    <submittedName>
        <fullName evidence="3">Fanconi anemia group G protein isoform X2</fullName>
    </submittedName>
</protein>
<evidence type="ECO:0000313" key="2">
    <source>
        <dbReference type="Proteomes" id="UP000248482"/>
    </source>
</evidence>
<evidence type="ECO:0000256" key="1">
    <source>
        <dbReference type="SAM" id="MobiDB-lite"/>
    </source>
</evidence>
<dbReference type="Proteomes" id="UP000248482">
    <property type="component" value="Unplaced"/>
</dbReference>
<sequence length="647" mass="70905">MEEAGVGAATVSRRESISPVKGESLLLGPGGEQRSCGGLRKRKDPSPLRWGPRRGRAYLSAVPSRCPTPASATMSHQTPLGTSVPHASCLDLWREKNDQLVRQAKVAQDSGLSLRRQQLAQDALEGFRGLLHSLRGLPAAVPVLPLELSVTCNFITLRASLAQGFTEDQAQDIQQCLERVLETQKQLGPRLECGLRGLWDSVLHYSTLLLEVLPALHHLAGLQAAVWLSTDCLGDLTFLLQTLNGNQSEASENLLLLLKTWSPPAEESDAPLTLQDARGLRDILLTASAYRQGLQELITGSLPRALSSLQEAASGLCPRPVLVQVYTALGTCLRKMGNPQRALLYLAAALKGGATCGPPLLEASRLYRQLGNTAAELESLELLVEALNVTHSFEAPQLLIEVELLLPRPHPASPLHCGTQSQAKYLLASRCLQVGRAEDAAEHYLDLLALVLDGSESKFFPPPSPPGPCMPEVFLEAAVALIQAGRAQDALTVCEELLSRTSSLLPKMPQLREDARKGTKESPHCPSWVSATYLLQGQAWVQLGAPKGAISEFSRCLELLFRTTPKNEEQGNQDASFHLLQTLRRMDRRDEATALWWRLKAQTELPQENAAWSLPLYLETYLDWIHSPDRETLLEEFQTSLPEARDL</sequence>
<dbReference type="PANTHER" id="PTHR15254:SF2">
    <property type="entry name" value="FANCONI ANEMIA GROUP G PROTEIN"/>
    <property type="match status" value="1"/>
</dbReference>
<dbReference type="RefSeq" id="XP_022356050.1">
    <property type="nucleotide sequence ID" value="XM_022500342.1"/>
</dbReference>
<dbReference type="InterPro" id="IPR011990">
    <property type="entry name" value="TPR-like_helical_dom_sf"/>
</dbReference>
<dbReference type="GeneID" id="111145450"/>
<dbReference type="Gene3D" id="1.25.40.10">
    <property type="entry name" value="Tetratricopeptide repeat domain"/>
    <property type="match status" value="1"/>
</dbReference>
<organism evidence="2 3">
    <name type="scientific">Enhydra lutris kenyoni</name>
    <name type="common">northern sea otter</name>
    <dbReference type="NCBI Taxonomy" id="391180"/>
    <lineage>
        <taxon>Eukaryota</taxon>
        <taxon>Metazoa</taxon>
        <taxon>Chordata</taxon>
        <taxon>Craniata</taxon>
        <taxon>Vertebrata</taxon>
        <taxon>Euteleostomi</taxon>
        <taxon>Mammalia</taxon>
        <taxon>Eutheria</taxon>
        <taxon>Laurasiatheria</taxon>
        <taxon>Carnivora</taxon>
        <taxon>Caniformia</taxon>
        <taxon>Musteloidea</taxon>
        <taxon>Mustelidae</taxon>
        <taxon>Lutrinae</taxon>
        <taxon>Enhydra</taxon>
    </lineage>
</organism>
<dbReference type="GO" id="GO:0043240">
    <property type="term" value="C:Fanconi anaemia nuclear complex"/>
    <property type="evidence" value="ECO:0007669"/>
    <property type="project" value="InterPro"/>
</dbReference>
<accession>A0A2Y9JE40</accession>
<feature type="region of interest" description="Disordered" evidence="1">
    <location>
        <begin position="1"/>
        <end position="53"/>
    </location>
</feature>
<gene>
    <name evidence="3" type="primary">LOC111145450</name>
</gene>
<dbReference type="CTD" id="2189"/>
<proteinExistence type="predicted"/>
<name>A0A2Y9JE40_ENHLU</name>
<dbReference type="SUPFAM" id="SSF48452">
    <property type="entry name" value="TPR-like"/>
    <property type="match status" value="2"/>
</dbReference>